<gene>
    <name evidence="2" type="ORF">BM613_08070</name>
</gene>
<evidence type="ECO:0000256" key="1">
    <source>
        <dbReference type="SAM" id="MobiDB-lite"/>
    </source>
</evidence>
<accession>A0A2U3D8F8</accession>
<feature type="compositionally biased region" description="Basic and acidic residues" evidence="1">
    <location>
        <begin position="9"/>
        <end position="20"/>
    </location>
</feature>
<name>A0A2U3D8F8_SULT2</name>
<keyword evidence="3" id="KW-1185">Reference proteome</keyword>
<reference evidence="2 3" key="1">
    <citation type="submission" date="2016-11" db="EMBL/GenBank/DDBJ databases">
        <title>Comparative genomics of Acidibacillus ferroxidans species.</title>
        <authorList>
            <person name="Oliveira G."/>
            <person name="Nunes G."/>
            <person name="Oliveira R."/>
            <person name="Araujo F."/>
            <person name="Salim A."/>
            <person name="Scholte L."/>
            <person name="Morais D."/>
            <person name="Nancucheo I."/>
            <person name="Johnson D.B."/>
            <person name="Grail B."/>
            <person name="Bittencourt J."/>
            <person name="Valadares R."/>
        </authorList>
    </citation>
    <scope>NUCLEOTIDE SEQUENCE [LARGE SCALE GENOMIC DNA]</scope>
    <source>
        <strain evidence="2 3">Y002</strain>
    </source>
</reference>
<proteinExistence type="predicted"/>
<dbReference type="AlphaFoldDB" id="A0A2U3D8F8"/>
<comment type="caution">
    <text evidence="2">The sequence shown here is derived from an EMBL/GenBank/DDBJ whole genome shotgun (WGS) entry which is preliminary data.</text>
</comment>
<feature type="region of interest" description="Disordered" evidence="1">
    <location>
        <begin position="1"/>
        <end position="20"/>
    </location>
</feature>
<organism evidence="2 3">
    <name type="scientific">Sulfoacidibacillus thermotolerans</name>
    <name type="common">Acidibacillus sulfuroxidans</name>
    <dbReference type="NCBI Taxonomy" id="1765684"/>
    <lineage>
        <taxon>Bacteria</taxon>
        <taxon>Bacillati</taxon>
        <taxon>Bacillota</taxon>
        <taxon>Bacilli</taxon>
        <taxon>Bacillales</taxon>
        <taxon>Alicyclobacillaceae</taxon>
        <taxon>Sulfoacidibacillus</taxon>
    </lineage>
</organism>
<evidence type="ECO:0000313" key="3">
    <source>
        <dbReference type="Proteomes" id="UP000245380"/>
    </source>
</evidence>
<evidence type="ECO:0000313" key="2">
    <source>
        <dbReference type="EMBL" id="PWI57566.1"/>
    </source>
</evidence>
<dbReference type="Proteomes" id="UP000245380">
    <property type="component" value="Unassembled WGS sequence"/>
</dbReference>
<sequence length="73" mass="8315">MVKYSQKTRNSDKNKCKRKEENKIRMYDKEFKHQSVKLFYEIGVAVASAKLGGSTHNTIDLTGTKQAVLLPLV</sequence>
<evidence type="ECO:0008006" key="4">
    <source>
        <dbReference type="Google" id="ProtNLM"/>
    </source>
</evidence>
<protein>
    <recommendedName>
        <fullName evidence="4">Transposase</fullName>
    </recommendedName>
</protein>
<dbReference type="EMBL" id="MPDK01000011">
    <property type="protein sequence ID" value="PWI57566.1"/>
    <property type="molecule type" value="Genomic_DNA"/>
</dbReference>